<dbReference type="InterPro" id="IPR012796">
    <property type="entry name" value="Lysidine-tRNA-synth_C"/>
</dbReference>
<dbReference type="SMART" id="SM00977">
    <property type="entry name" value="TilS_C"/>
    <property type="match status" value="1"/>
</dbReference>
<dbReference type="NCBIfam" id="TIGR02432">
    <property type="entry name" value="lysidine_TilS_N"/>
    <property type="match status" value="1"/>
</dbReference>
<dbReference type="GO" id="GO:0005737">
    <property type="term" value="C:cytoplasm"/>
    <property type="evidence" value="ECO:0007669"/>
    <property type="project" value="UniProtKB-SubCell"/>
</dbReference>
<comment type="subcellular location">
    <subcellularLocation>
        <location evidence="1 8">Cytoplasm</location>
    </subcellularLocation>
</comment>
<keyword evidence="6" id="KW-0067">ATP-binding</keyword>
<dbReference type="SUPFAM" id="SSF56037">
    <property type="entry name" value="PheT/TilS domain"/>
    <property type="match status" value="1"/>
</dbReference>
<dbReference type="HAMAP" id="MF_01161">
    <property type="entry name" value="tRNA_Ile_lys_synt"/>
    <property type="match status" value="1"/>
</dbReference>
<dbReference type="PANTHER" id="PTHR43033:SF1">
    <property type="entry name" value="TRNA(ILE)-LYSIDINE SYNTHASE-RELATED"/>
    <property type="match status" value="1"/>
</dbReference>
<name>A0A1F4XJV6_9BACT</name>
<evidence type="ECO:0000256" key="8">
    <source>
        <dbReference type="HAMAP-Rule" id="MF_01161"/>
    </source>
</evidence>
<evidence type="ECO:0000256" key="3">
    <source>
        <dbReference type="ARBA" id="ARBA00022598"/>
    </source>
</evidence>
<proteinExistence type="inferred from homology"/>
<dbReference type="Gene3D" id="3.40.50.620">
    <property type="entry name" value="HUPs"/>
    <property type="match status" value="1"/>
</dbReference>
<dbReference type="SUPFAM" id="SSF52402">
    <property type="entry name" value="Adenine nucleotide alpha hydrolases-like"/>
    <property type="match status" value="1"/>
</dbReference>
<reference evidence="10 11" key="1">
    <citation type="journal article" date="2016" name="Nat. Commun.">
        <title>Thousands of microbial genomes shed light on interconnected biogeochemical processes in an aquifer system.</title>
        <authorList>
            <person name="Anantharaman K."/>
            <person name="Brown C.T."/>
            <person name="Hug L.A."/>
            <person name="Sharon I."/>
            <person name="Castelle C.J."/>
            <person name="Probst A.J."/>
            <person name="Thomas B.C."/>
            <person name="Singh A."/>
            <person name="Wilkins M.J."/>
            <person name="Karaoz U."/>
            <person name="Brodie E.L."/>
            <person name="Williams K.H."/>
            <person name="Hubbard S.S."/>
            <person name="Banfield J.F."/>
        </authorList>
    </citation>
    <scope>NUCLEOTIDE SEQUENCE [LARGE SCALE GENOMIC DNA]</scope>
</reference>
<evidence type="ECO:0000256" key="1">
    <source>
        <dbReference type="ARBA" id="ARBA00004496"/>
    </source>
</evidence>
<dbReference type="GO" id="GO:0032267">
    <property type="term" value="F:tRNA(Ile)-lysidine synthase activity"/>
    <property type="evidence" value="ECO:0007669"/>
    <property type="project" value="UniProtKB-EC"/>
</dbReference>
<dbReference type="InterPro" id="IPR011063">
    <property type="entry name" value="TilS/TtcA_N"/>
</dbReference>
<comment type="caution">
    <text evidence="8">Lacks conserved residue(s) required for the propagation of feature annotation.</text>
</comment>
<evidence type="ECO:0000256" key="6">
    <source>
        <dbReference type="ARBA" id="ARBA00022840"/>
    </source>
</evidence>
<dbReference type="PANTHER" id="PTHR43033">
    <property type="entry name" value="TRNA(ILE)-LYSIDINE SYNTHASE-RELATED"/>
    <property type="match status" value="1"/>
</dbReference>
<dbReference type="GO" id="GO:0006400">
    <property type="term" value="P:tRNA modification"/>
    <property type="evidence" value="ECO:0007669"/>
    <property type="project" value="UniProtKB-UniRule"/>
</dbReference>
<dbReference type="GO" id="GO:0005524">
    <property type="term" value="F:ATP binding"/>
    <property type="evidence" value="ECO:0007669"/>
    <property type="project" value="UniProtKB-KW"/>
</dbReference>
<dbReference type="InterPro" id="IPR014729">
    <property type="entry name" value="Rossmann-like_a/b/a_fold"/>
</dbReference>
<dbReference type="NCBIfam" id="TIGR02433">
    <property type="entry name" value="lysidine_TilS_C"/>
    <property type="match status" value="1"/>
</dbReference>
<dbReference type="CDD" id="cd01992">
    <property type="entry name" value="TilS_N"/>
    <property type="match status" value="1"/>
</dbReference>
<evidence type="ECO:0000313" key="11">
    <source>
        <dbReference type="Proteomes" id="UP000177521"/>
    </source>
</evidence>
<accession>A0A1F4XJV6</accession>
<evidence type="ECO:0000259" key="9">
    <source>
        <dbReference type="SMART" id="SM00977"/>
    </source>
</evidence>
<feature type="domain" description="Lysidine-tRNA(Ile) synthetase C-terminal" evidence="9">
    <location>
        <begin position="355"/>
        <end position="428"/>
    </location>
</feature>
<keyword evidence="2 8" id="KW-0963">Cytoplasm</keyword>
<comment type="caution">
    <text evidence="10">The sequence shown here is derived from an EMBL/GenBank/DDBJ whole genome shotgun (WGS) entry which is preliminary data.</text>
</comment>
<gene>
    <name evidence="8" type="primary">tilS</name>
    <name evidence="10" type="ORF">A2788_01550</name>
</gene>
<evidence type="ECO:0000313" key="10">
    <source>
        <dbReference type="EMBL" id="OGC81991.1"/>
    </source>
</evidence>
<dbReference type="SUPFAM" id="SSF82829">
    <property type="entry name" value="MesJ substrate recognition domain-like"/>
    <property type="match status" value="1"/>
</dbReference>
<organism evidence="10 11">
    <name type="scientific">Candidatus Abawacabacteria bacterium RIFCSPHIGHO2_01_FULL_46_8</name>
    <dbReference type="NCBI Taxonomy" id="1817815"/>
    <lineage>
        <taxon>Bacteria</taxon>
        <taxon>Candidatus Abawacaibacteriota</taxon>
    </lineage>
</organism>
<comment type="catalytic activity">
    <reaction evidence="7 8">
        <text>cytidine(34) in tRNA(Ile2) + L-lysine + ATP = lysidine(34) in tRNA(Ile2) + AMP + diphosphate + H(+)</text>
        <dbReference type="Rhea" id="RHEA:43744"/>
        <dbReference type="Rhea" id="RHEA-COMP:10625"/>
        <dbReference type="Rhea" id="RHEA-COMP:10670"/>
        <dbReference type="ChEBI" id="CHEBI:15378"/>
        <dbReference type="ChEBI" id="CHEBI:30616"/>
        <dbReference type="ChEBI" id="CHEBI:32551"/>
        <dbReference type="ChEBI" id="CHEBI:33019"/>
        <dbReference type="ChEBI" id="CHEBI:82748"/>
        <dbReference type="ChEBI" id="CHEBI:83665"/>
        <dbReference type="ChEBI" id="CHEBI:456215"/>
        <dbReference type="EC" id="6.3.4.19"/>
    </reaction>
</comment>
<dbReference type="Pfam" id="PF11734">
    <property type="entry name" value="TilS_C"/>
    <property type="match status" value="1"/>
</dbReference>
<dbReference type="Proteomes" id="UP000177521">
    <property type="component" value="Unassembled WGS sequence"/>
</dbReference>
<keyword evidence="3 8" id="KW-0436">Ligase</keyword>
<comment type="function">
    <text evidence="8">Ligates lysine onto the cytidine present at position 34 of the AUA codon-specific tRNA(Ile) that contains the anticodon CAU, in an ATP-dependent manner. Cytidine is converted to lysidine, thus changing the amino acid specificity of the tRNA from methionine to isoleucine.</text>
</comment>
<keyword evidence="5" id="KW-0547">Nucleotide-binding</keyword>
<evidence type="ECO:0000256" key="2">
    <source>
        <dbReference type="ARBA" id="ARBA00022490"/>
    </source>
</evidence>
<comment type="similarity">
    <text evidence="8">Belongs to the tRNA(Ile)-lysidine synthase family.</text>
</comment>
<dbReference type="Pfam" id="PF01171">
    <property type="entry name" value="ATP_bind_3"/>
    <property type="match status" value="1"/>
</dbReference>
<protein>
    <recommendedName>
        <fullName evidence="8">tRNA(Ile)-lysidine synthase</fullName>
        <ecNumber evidence="8">6.3.4.19</ecNumber>
    </recommendedName>
    <alternativeName>
        <fullName evidence="8">tRNA(Ile)-2-lysyl-cytidine synthase</fullName>
    </alternativeName>
    <alternativeName>
        <fullName evidence="8">tRNA(Ile)-lysidine synthetase</fullName>
    </alternativeName>
</protein>
<sequence length="433" mass="50190">MLHILDQLNAWDLVLAHVNHGLRPEAWADQVFVTALARKYGKDLEVLETDVKAYAKERKMSLEEAGREIRYRFFLKVARKHNSIYVVTAHTKDDQAETVLGNFVRGSFLDGLGGMEELAILAPPTTGKTVFLYRPFLNVSRKLIDSYIKYHKLAYVEDKSNADTRFRRNYLRHKIIPALQKINPQVAKNLAENAELYRDLNDYMVDEAYSWLGKEGEEFAVVAFNQEHIALRREIVRQLLLGFWIPRAKVSAKRVQECIAFLTQAKTGTCFPLNQQYQLCLEYGNLRVRSVSSGKRMAPRKSKRFELNLNGETAIGRKRLIIKKQPSREISIEKGKHLSKLRAFIDGGKIVGKKLYLRFWKPGDRFTPLGMQGKKKLQDFFVDLKVSRRDRNKIPLIVTEEDEIVWVVGYRLDDRFKLVAKSKEVLEISWDSR</sequence>
<evidence type="ECO:0000256" key="7">
    <source>
        <dbReference type="ARBA" id="ARBA00048539"/>
    </source>
</evidence>
<dbReference type="EMBL" id="MEWS01000026">
    <property type="protein sequence ID" value="OGC81991.1"/>
    <property type="molecule type" value="Genomic_DNA"/>
</dbReference>
<evidence type="ECO:0000256" key="4">
    <source>
        <dbReference type="ARBA" id="ARBA00022694"/>
    </source>
</evidence>
<dbReference type="AlphaFoldDB" id="A0A1F4XJV6"/>
<evidence type="ECO:0000256" key="5">
    <source>
        <dbReference type="ARBA" id="ARBA00022741"/>
    </source>
</evidence>
<dbReference type="InterPro" id="IPR012094">
    <property type="entry name" value="tRNA_Ile_lys_synt"/>
</dbReference>
<dbReference type="EC" id="6.3.4.19" evidence="8"/>
<dbReference type="InterPro" id="IPR012795">
    <property type="entry name" value="tRNA_Ile_lys_synt_N"/>
</dbReference>
<keyword evidence="4 8" id="KW-0819">tRNA processing</keyword>